<dbReference type="PRINTS" id="PR00085">
    <property type="entry name" value="THFDHDRGNASE"/>
</dbReference>
<dbReference type="Pfam" id="PF00763">
    <property type="entry name" value="THF_DHG_CYH"/>
    <property type="match status" value="1"/>
</dbReference>
<dbReference type="SUPFAM" id="SSF51735">
    <property type="entry name" value="NAD(P)-binding Rossmann-fold domains"/>
    <property type="match status" value="1"/>
</dbReference>
<evidence type="ECO:0000256" key="7">
    <source>
        <dbReference type="ARBA" id="ARBA00023268"/>
    </source>
</evidence>
<dbReference type="PROSITE" id="PS00767">
    <property type="entry name" value="THF_DHG_CYH_2"/>
    <property type="match status" value="1"/>
</dbReference>
<evidence type="ECO:0000259" key="9">
    <source>
        <dbReference type="Pfam" id="PF02882"/>
    </source>
</evidence>
<dbReference type="PANTHER" id="PTHR48099">
    <property type="entry name" value="C-1-TETRAHYDROFOLATE SYNTHASE, CYTOPLASMIC-RELATED"/>
    <property type="match status" value="1"/>
</dbReference>
<evidence type="ECO:0000256" key="3">
    <source>
        <dbReference type="ARBA" id="ARBA00022563"/>
    </source>
</evidence>
<keyword evidence="3" id="KW-0554">One-carbon metabolism</keyword>
<dbReference type="Gene3D" id="3.40.50.720">
    <property type="entry name" value="NAD(P)-binding Rossmann-like Domain"/>
    <property type="match status" value="1"/>
</dbReference>
<feature type="domain" description="Tetrahydrofolate dehydrogenase/cyclohydrolase NAD(P)-binding" evidence="9">
    <location>
        <begin position="140"/>
        <end position="287"/>
    </location>
</feature>
<dbReference type="InterPro" id="IPR020631">
    <property type="entry name" value="THF_DH/CycHdrlase_NAD-bd_dom"/>
</dbReference>
<dbReference type="SUPFAM" id="SSF53223">
    <property type="entry name" value="Aminoacid dehydrogenase-like, N-terminal domain"/>
    <property type="match status" value="1"/>
</dbReference>
<evidence type="ECO:0000256" key="5">
    <source>
        <dbReference type="ARBA" id="ARBA00022857"/>
    </source>
</evidence>
<accession>A0A381UT01</accession>
<dbReference type="FunFam" id="3.40.50.10860:FF:000005">
    <property type="entry name" value="C-1-tetrahydrofolate synthase, cytoplasmic, putative"/>
    <property type="match status" value="1"/>
</dbReference>
<dbReference type="InterPro" id="IPR020630">
    <property type="entry name" value="THF_DH/CycHdrlase_cat_dom"/>
</dbReference>
<dbReference type="InterPro" id="IPR020867">
    <property type="entry name" value="THF_DH/CycHdrlase_CS"/>
</dbReference>
<evidence type="ECO:0000256" key="4">
    <source>
        <dbReference type="ARBA" id="ARBA00022801"/>
    </source>
</evidence>
<keyword evidence="6" id="KW-0560">Oxidoreductase</keyword>
<dbReference type="PANTHER" id="PTHR48099:SF5">
    <property type="entry name" value="C-1-TETRAHYDROFOLATE SYNTHASE, CYTOPLASMIC"/>
    <property type="match status" value="1"/>
</dbReference>
<dbReference type="InterPro" id="IPR046346">
    <property type="entry name" value="Aminoacid_DH-like_N_sf"/>
</dbReference>
<keyword evidence="4" id="KW-0378">Hydrolase</keyword>
<gene>
    <name evidence="10" type="ORF">METZ01_LOCUS83725</name>
</gene>
<evidence type="ECO:0000259" key="8">
    <source>
        <dbReference type="Pfam" id="PF00763"/>
    </source>
</evidence>
<organism evidence="10">
    <name type="scientific">marine metagenome</name>
    <dbReference type="NCBI Taxonomy" id="408172"/>
    <lineage>
        <taxon>unclassified sequences</taxon>
        <taxon>metagenomes</taxon>
        <taxon>ecological metagenomes</taxon>
    </lineage>
</organism>
<dbReference type="Gene3D" id="3.40.50.10860">
    <property type="entry name" value="Leucine Dehydrogenase, chain A, domain 1"/>
    <property type="match status" value="1"/>
</dbReference>
<dbReference type="Pfam" id="PF02882">
    <property type="entry name" value="THF_DHG_CYH_C"/>
    <property type="match status" value="1"/>
</dbReference>
<dbReference type="FunFam" id="3.40.50.720:FF:000006">
    <property type="entry name" value="Bifunctional protein FolD"/>
    <property type="match status" value="1"/>
</dbReference>
<dbReference type="GO" id="GO:0004477">
    <property type="term" value="F:methenyltetrahydrofolate cyclohydrolase activity"/>
    <property type="evidence" value="ECO:0007669"/>
    <property type="project" value="TreeGrafter"/>
</dbReference>
<evidence type="ECO:0000256" key="2">
    <source>
        <dbReference type="ARBA" id="ARBA00011738"/>
    </source>
</evidence>
<dbReference type="GO" id="GO:0004488">
    <property type="term" value="F:methylenetetrahydrofolate dehydrogenase (NADP+) activity"/>
    <property type="evidence" value="ECO:0007669"/>
    <property type="project" value="InterPro"/>
</dbReference>
<comment type="subunit">
    <text evidence="2">Homodimer.</text>
</comment>
<dbReference type="CDD" id="cd01080">
    <property type="entry name" value="NAD_bind_m-THF_DH_Cyclohyd"/>
    <property type="match status" value="1"/>
</dbReference>
<dbReference type="EMBL" id="UINC01007000">
    <property type="protein sequence ID" value="SVA30871.1"/>
    <property type="molecule type" value="Genomic_DNA"/>
</dbReference>
<dbReference type="NCBIfam" id="NF010785">
    <property type="entry name" value="PRK14188.1"/>
    <property type="match status" value="1"/>
</dbReference>
<dbReference type="PROSITE" id="PS00766">
    <property type="entry name" value="THF_DHG_CYH_1"/>
    <property type="match status" value="1"/>
</dbReference>
<keyword evidence="7" id="KW-0511">Multifunctional enzyme</keyword>
<evidence type="ECO:0000256" key="1">
    <source>
        <dbReference type="ARBA" id="ARBA00004777"/>
    </source>
</evidence>
<dbReference type="InterPro" id="IPR000672">
    <property type="entry name" value="THF_DH/CycHdrlase"/>
</dbReference>
<dbReference type="GO" id="GO:0005829">
    <property type="term" value="C:cytosol"/>
    <property type="evidence" value="ECO:0007669"/>
    <property type="project" value="TreeGrafter"/>
</dbReference>
<dbReference type="HAMAP" id="MF_01576">
    <property type="entry name" value="THF_DHG_CYH"/>
    <property type="match status" value="1"/>
</dbReference>
<dbReference type="GO" id="GO:0035999">
    <property type="term" value="P:tetrahydrofolate interconversion"/>
    <property type="evidence" value="ECO:0007669"/>
    <property type="project" value="TreeGrafter"/>
</dbReference>
<evidence type="ECO:0000256" key="6">
    <source>
        <dbReference type="ARBA" id="ARBA00023002"/>
    </source>
</evidence>
<dbReference type="InterPro" id="IPR036291">
    <property type="entry name" value="NAD(P)-bd_dom_sf"/>
</dbReference>
<reference evidence="10" key="1">
    <citation type="submission" date="2018-05" db="EMBL/GenBank/DDBJ databases">
        <authorList>
            <person name="Lanie J.A."/>
            <person name="Ng W.-L."/>
            <person name="Kazmierczak K.M."/>
            <person name="Andrzejewski T.M."/>
            <person name="Davidsen T.M."/>
            <person name="Wayne K.J."/>
            <person name="Tettelin H."/>
            <person name="Glass J.I."/>
            <person name="Rusch D."/>
            <person name="Podicherti R."/>
            <person name="Tsui H.-C.T."/>
            <person name="Winkler M.E."/>
        </authorList>
    </citation>
    <scope>NUCLEOTIDE SEQUENCE</scope>
</reference>
<feature type="domain" description="Tetrahydrofolate dehydrogenase/cyclohydrolase catalytic" evidence="8">
    <location>
        <begin position="6"/>
        <end position="121"/>
    </location>
</feature>
<dbReference type="AlphaFoldDB" id="A0A381UT01"/>
<protein>
    <submittedName>
        <fullName evidence="10">Uncharacterized protein</fullName>
    </submittedName>
</protein>
<name>A0A381UT01_9ZZZZ</name>
<keyword evidence="5" id="KW-0521">NADP</keyword>
<proteinExistence type="inferred from homology"/>
<dbReference type="NCBIfam" id="NF010783">
    <property type="entry name" value="PRK14186.1"/>
    <property type="match status" value="1"/>
</dbReference>
<comment type="pathway">
    <text evidence="1">One-carbon metabolism; tetrahydrofolate interconversion.</text>
</comment>
<sequence length="299" mass="32280">MPANLIDGKEHAARLRVGIVKEVERLKKLHDLKPGLAVLLVGNDPASEVYVRNKGIHTKEAGMESLEFRLPAETPEKELLAKIDDLNKDSNVNGILVQLPIPSHMSQQRVIETILPEKDVDGLHPINAGYLVSGLDGFVPCTPKGATMLIKNSIKDLAGKNAVIIGRSNLVGKPLAQLLLKEHCTVTICHSRTDNLQKICLSADILVAAVGRPEMVKADWVKPGSVVIDVGVNRIPAPEKGEGKNKLVGDVEFEKAREIADAITPVPGGVGPMTIACLLLNTLHAFCLQNGFEKPDIRI</sequence>
<evidence type="ECO:0000313" key="10">
    <source>
        <dbReference type="EMBL" id="SVA30871.1"/>
    </source>
</evidence>